<dbReference type="RefSeq" id="WP_053944668.1">
    <property type="nucleotide sequence ID" value="NZ_CP010401.1"/>
</dbReference>
<dbReference type="EMBL" id="CP010401">
    <property type="protein sequence ID" value="ALE03766.1"/>
    <property type="molecule type" value="Genomic_DNA"/>
</dbReference>
<dbReference type="PROSITE" id="PS51857">
    <property type="entry name" value="CSD_2"/>
    <property type="match status" value="2"/>
</dbReference>
<feature type="domain" description="CSD" evidence="3">
    <location>
        <begin position="25"/>
        <end position="91"/>
    </location>
</feature>
<accession>A0A0M5KSN8</accession>
<dbReference type="CDD" id="cd04458">
    <property type="entry name" value="CSP_CDS"/>
    <property type="match status" value="2"/>
</dbReference>
<dbReference type="InterPro" id="IPR012340">
    <property type="entry name" value="NA-bd_OB-fold"/>
</dbReference>
<dbReference type="STRING" id="1318743.PU02_0952"/>
<keyword evidence="5" id="KW-1185">Reference proteome</keyword>
<dbReference type="GO" id="GO:0031054">
    <property type="term" value="P:pre-miRNA processing"/>
    <property type="evidence" value="ECO:0007669"/>
    <property type="project" value="TreeGrafter"/>
</dbReference>
<protein>
    <submittedName>
        <fullName evidence="4">Cold shock protein CspB</fullName>
    </submittedName>
</protein>
<proteinExistence type="predicted"/>
<organism evidence="4 5">
    <name type="scientific">Bartonella ancashensis</name>
    <dbReference type="NCBI Taxonomy" id="1318743"/>
    <lineage>
        <taxon>Bacteria</taxon>
        <taxon>Pseudomonadati</taxon>
        <taxon>Pseudomonadota</taxon>
        <taxon>Alphaproteobacteria</taxon>
        <taxon>Hyphomicrobiales</taxon>
        <taxon>Bartonellaceae</taxon>
        <taxon>Bartonella</taxon>
    </lineage>
</organism>
<dbReference type="SUPFAM" id="SSF50249">
    <property type="entry name" value="Nucleic acid-binding proteins"/>
    <property type="match status" value="2"/>
</dbReference>
<evidence type="ECO:0000313" key="5">
    <source>
        <dbReference type="Proteomes" id="UP000057213"/>
    </source>
</evidence>
<dbReference type="GO" id="GO:0003729">
    <property type="term" value="F:mRNA binding"/>
    <property type="evidence" value="ECO:0007669"/>
    <property type="project" value="TreeGrafter"/>
</dbReference>
<feature type="domain" description="CSD" evidence="3">
    <location>
        <begin position="117"/>
        <end position="182"/>
    </location>
</feature>
<dbReference type="AlphaFoldDB" id="A0A0M5KSN8"/>
<keyword evidence="2" id="KW-0963">Cytoplasm</keyword>
<dbReference type="InterPro" id="IPR002059">
    <property type="entry name" value="CSP_DNA-bd"/>
</dbReference>
<dbReference type="OrthoDB" id="9791685at2"/>
<dbReference type="InterPro" id="IPR011129">
    <property type="entry name" value="CSD"/>
</dbReference>
<evidence type="ECO:0000313" key="4">
    <source>
        <dbReference type="EMBL" id="ALE03766.1"/>
    </source>
</evidence>
<reference evidence="4 5" key="1">
    <citation type="journal article" date="2015" name="Genome Announc.">
        <title>Complete Genome Sequence of Bartonella ancashensis Strain 20.00, Isolated from the Blood of a Patient with Verruga Peruana.</title>
        <authorList>
            <person name="Hang J."/>
            <person name="Mullins K.E."/>
            <person name="Clifford R.J."/>
            <person name="Onmus-Leone F."/>
            <person name="Yang Y."/>
            <person name="Jiang J."/>
            <person name="Leguia M."/>
            <person name="Kasper M.R."/>
            <person name="Maguina C."/>
            <person name="Lesho E.P."/>
            <person name="Jarman R.G."/>
            <person name="Richards A.L."/>
            <person name="Blazes D."/>
        </authorList>
    </citation>
    <scope>NUCLEOTIDE SEQUENCE [LARGE SCALE GENOMIC DNA]</scope>
    <source>
        <strain evidence="4 5">20.00</strain>
    </source>
</reference>
<evidence type="ECO:0000256" key="1">
    <source>
        <dbReference type="ARBA" id="ARBA00004496"/>
    </source>
</evidence>
<sequence>MMIKNTLKDHSLSEENLGVCGEIIEISGIIKWFDGSKGYGFIVSDLPGFPDILLHVTVMRRDGFKTALEGSRIVCVVKKTERGLKCVQVKSIDLSSAVHPSEIPVRTHVTVSPESGLERVIVKWFNRNKGFGFLSRGQGTGDIFIHMETLRRFGLAELHPGQVVIVRFGQGEKGLMTAEIYPDIALPFATH</sequence>
<gene>
    <name evidence="4" type="ORF">PU02_0952</name>
</gene>
<name>A0A0M5KSN8_9HYPH</name>
<dbReference type="GO" id="GO:0005829">
    <property type="term" value="C:cytosol"/>
    <property type="evidence" value="ECO:0007669"/>
    <property type="project" value="UniProtKB-ARBA"/>
</dbReference>
<dbReference type="Gene3D" id="2.40.50.140">
    <property type="entry name" value="Nucleic acid-binding proteins"/>
    <property type="match status" value="2"/>
</dbReference>
<dbReference type="PANTHER" id="PTHR46109:SF1">
    <property type="entry name" value="PROTEIN LIN-28 HOMOLOG"/>
    <property type="match status" value="1"/>
</dbReference>
<dbReference type="PRINTS" id="PR00050">
    <property type="entry name" value="COLDSHOCK"/>
</dbReference>
<dbReference type="KEGG" id="banc:PU02_0952"/>
<dbReference type="Pfam" id="PF00313">
    <property type="entry name" value="CSD"/>
    <property type="match status" value="2"/>
</dbReference>
<dbReference type="SMART" id="SM00357">
    <property type="entry name" value="CSP"/>
    <property type="match status" value="2"/>
</dbReference>
<evidence type="ECO:0000259" key="3">
    <source>
        <dbReference type="PROSITE" id="PS51857"/>
    </source>
</evidence>
<dbReference type="InterPro" id="IPR051373">
    <property type="entry name" value="Lin-28_RNA-binding"/>
</dbReference>
<dbReference type="PATRIC" id="fig|1318743.3.peg.966"/>
<evidence type="ECO:0000256" key="2">
    <source>
        <dbReference type="ARBA" id="ARBA00022490"/>
    </source>
</evidence>
<dbReference type="PANTHER" id="PTHR46109">
    <property type="entry name" value="PROTEIN LIN-28"/>
    <property type="match status" value="1"/>
</dbReference>
<comment type="subcellular location">
    <subcellularLocation>
        <location evidence="1">Cytoplasm</location>
    </subcellularLocation>
</comment>
<dbReference type="Proteomes" id="UP000057213">
    <property type="component" value="Chromosome"/>
</dbReference>